<keyword evidence="1" id="KW-0812">Transmembrane</keyword>
<dbReference type="EMBL" id="CAEZXP010000005">
    <property type="protein sequence ID" value="CAB4703006.1"/>
    <property type="molecule type" value="Genomic_DNA"/>
</dbReference>
<protein>
    <submittedName>
        <fullName evidence="2">Unannotated protein</fullName>
    </submittedName>
</protein>
<keyword evidence="1" id="KW-1133">Transmembrane helix</keyword>
<sequence length="85" mass="9447">MPGIEEFVRPHPIDIPSMPRKQRKRVLWGLVAVVLVLFIGGMGVAFAQRHHPICTDKQPPIAQRMVDIGQMVYQCQDGEVVTVGG</sequence>
<dbReference type="AlphaFoldDB" id="A0A6J6PWN2"/>
<proteinExistence type="predicted"/>
<keyword evidence="1" id="KW-0472">Membrane</keyword>
<accession>A0A6J6PWN2</accession>
<gene>
    <name evidence="2" type="ORF">UFOPK2399_01478</name>
</gene>
<evidence type="ECO:0000256" key="1">
    <source>
        <dbReference type="SAM" id="Phobius"/>
    </source>
</evidence>
<name>A0A6J6PWN2_9ZZZZ</name>
<organism evidence="2">
    <name type="scientific">freshwater metagenome</name>
    <dbReference type="NCBI Taxonomy" id="449393"/>
    <lineage>
        <taxon>unclassified sequences</taxon>
        <taxon>metagenomes</taxon>
        <taxon>ecological metagenomes</taxon>
    </lineage>
</organism>
<feature type="transmembrane region" description="Helical" evidence="1">
    <location>
        <begin position="26"/>
        <end position="47"/>
    </location>
</feature>
<evidence type="ECO:0000313" key="2">
    <source>
        <dbReference type="EMBL" id="CAB4703006.1"/>
    </source>
</evidence>
<reference evidence="2" key="1">
    <citation type="submission" date="2020-05" db="EMBL/GenBank/DDBJ databases">
        <authorList>
            <person name="Chiriac C."/>
            <person name="Salcher M."/>
            <person name="Ghai R."/>
            <person name="Kavagutti S V."/>
        </authorList>
    </citation>
    <scope>NUCLEOTIDE SEQUENCE</scope>
</reference>